<sequence length="56" mass="6304">MKLEETSDVKKEQSDASRSTRGEERLTFQGDTSEKAHCQWSSHRGGTEEPKTLCSC</sequence>
<evidence type="ECO:0000256" key="1">
    <source>
        <dbReference type="SAM" id="MobiDB-lite"/>
    </source>
</evidence>
<dbReference type="EMBL" id="JAGKHQ010000020">
    <property type="protein sequence ID" value="KAG7478791.1"/>
    <property type="molecule type" value="Genomic_DNA"/>
</dbReference>
<accession>A0AAV6PYU6</accession>
<comment type="caution">
    <text evidence="2">The sequence shown here is derived from an EMBL/GenBank/DDBJ whole genome shotgun (WGS) entry which is preliminary data.</text>
</comment>
<organism evidence="2 3">
    <name type="scientific">Solea senegalensis</name>
    <name type="common">Senegalese sole</name>
    <dbReference type="NCBI Taxonomy" id="28829"/>
    <lineage>
        <taxon>Eukaryota</taxon>
        <taxon>Metazoa</taxon>
        <taxon>Chordata</taxon>
        <taxon>Craniata</taxon>
        <taxon>Vertebrata</taxon>
        <taxon>Euteleostomi</taxon>
        <taxon>Actinopterygii</taxon>
        <taxon>Neopterygii</taxon>
        <taxon>Teleostei</taxon>
        <taxon>Neoteleostei</taxon>
        <taxon>Acanthomorphata</taxon>
        <taxon>Carangaria</taxon>
        <taxon>Pleuronectiformes</taxon>
        <taxon>Pleuronectoidei</taxon>
        <taxon>Soleidae</taxon>
        <taxon>Solea</taxon>
    </lineage>
</organism>
<evidence type="ECO:0000313" key="2">
    <source>
        <dbReference type="EMBL" id="KAG7478791.1"/>
    </source>
</evidence>
<evidence type="ECO:0000313" key="3">
    <source>
        <dbReference type="Proteomes" id="UP000693946"/>
    </source>
</evidence>
<protein>
    <submittedName>
        <fullName evidence="2">Uncharacterized protein</fullName>
    </submittedName>
</protein>
<proteinExistence type="predicted"/>
<feature type="compositionally biased region" description="Basic and acidic residues" evidence="1">
    <location>
        <begin position="1"/>
        <end position="37"/>
    </location>
</feature>
<name>A0AAV6PYU6_SOLSE</name>
<dbReference type="AlphaFoldDB" id="A0AAV6PYU6"/>
<reference evidence="2 3" key="1">
    <citation type="journal article" date="2021" name="Sci. Rep.">
        <title>Chromosome anchoring in Senegalese sole (Solea senegalensis) reveals sex-associated markers and genome rearrangements in flatfish.</title>
        <authorList>
            <person name="Guerrero-Cozar I."/>
            <person name="Gomez-Garrido J."/>
            <person name="Berbel C."/>
            <person name="Martinez-Blanch J.F."/>
            <person name="Alioto T."/>
            <person name="Claros M.G."/>
            <person name="Gagnaire P.A."/>
            <person name="Manchado M."/>
        </authorList>
    </citation>
    <scope>NUCLEOTIDE SEQUENCE [LARGE SCALE GENOMIC DNA]</scope>
    <source>
        <strain evidence="2">Sse05_10M</strain>
    </source>
</reference>
<keyword evidence="3" id="KW-1185">Reference proteome</keyword>
<dbReference type="Proteomes" id="UP000693946">
    <property type="component" value="Linkage Group LG8"/>
</dbReference>
<feature type="compositionally biased region" description="Basic and acidic residues" evidence="1">
    <location>
        <begin position="45"/>
        <end position="56"/>
    </location>
</feature>
<gene>
    <name evidence="2" type="ORF">JOB18_008593</name>
</gene>
<feature type="region of interest" description="Disordered" evidence="1">
    <location>
        <begin position="1"/>
        <end position="56"/>
    </location>
</feature>